<dbReference type="STRING" id="409849.ENSPMGP00000009053"/>
<keyword evidence="2" id="KW-1185">Reference proteome</keyword>
<accession>A0A3B3ZWE9</accession>
<evidence type="ECO:0000313" key="2">
    <source>
        <dbReference type="Proteomes" id="UP000261520"/>
    </source>
</evidence>
<name>A0A3B3ZWE9_9GOBI</name>
<reference evidence="1" key="2">
    <citation type="submission" date="2025-09" db="UniProtKB">
        <authorList>
            <consortium name="Ensembl"/>
        </authorList>
    </citation>
    <scope>IDENTIFICATION</scope>
</reference>
<evidence type="ECO:0008006" key="3">
    <source>
        <dbReference type="Google" id="ProtNLM"/>
    </source>
</evidence>
<evidence type="ECO:0000313" key="1">
    <source>
        <dbReference type="Ensembl" id="ENSPMGP00000009053.1"/>
    </source>
</evidence>
<protein>
    <recommendedName>
        <fullName evidence="3">Reverse transcriptase domain-containing protein</fullName>
    </recommendedName>
</protein>
<organism evidence="1 2">
    <name type="scientific">Periophthalmus magnuspinnatus</name>
    <dbReference type="NCBI Taxonomy" id="409849"/>
    <lineage>
        <taxon>Eukaryota</taxon>
        <taxon>Metazoa</taxon>
        <taxon>Chordata</taxon>
        <taxon>Craniata</taxon>
        <taxon>Vertebrata</taxon>
        <taxon>Euteleostomi</taxon>
        <taxon>Actinopterygii</taxon>
        <taxon>Neopterygii</taxon>
        <taxon>Teleostei</taxon>
        <taxon>Neoteleostei</taxon>
        <taxon>Acanthomorphata</taxon>
        <taxon>Gobiaria</taxon>
        <taxon>Gobiiformes</taxon>
        <taxon>Gobioidei</taxon>
        <taxon>Gobiidae</taxon>
        <taxon>Oxudercinae</taxon>
        <taxon>Periophthalmus</taxon>
    </lineage>
</organism>
<dbReference type="Ensembl" id="ENSPMGT00000009639.1">
    <property type="protein sequence ID" value="ENSPMGP00000009053.1"/>
    <property type="gene ID" value="ENSPMGG00000007487.1"/>
</dbReference>
<proteinExistence type="predicted"/>
<reference evidence="1" key="1">
    <citation type="submission" date="2025-08" db="UniProtKB">
        <authorList>
            <consortium name="Ensembl"/>
        </authorList>
    </citation>
    <scope>IDENTIFICATION</scope>
</reference>
<sequence length="128" mass="14431">PTKGLFRPALEEMKEISTLCKKKRVCLSRKQPSRPVQAQRTAPACRPPLFSPHVINMVSMSLATGSVPNSFKQAVLSSILKKRKRNQTSKSEPKNYRPVSKLALLSKIMDKVVAKQLRDFLHGCKFLQ</sequence>
<dbReference type="Proteomes" id="UP000261520">
    <property type="component" value="Unplaced"/>
</dbReference>
<dbReference type="AlphaFoldDB" id="A0A3B3ZWE9"/>